<dbReference type="Proteomes" id="UP000034392">
    <property type="component" value="Chromosome"/>
</dbReference>
<dbReference type="InterPro" id="IPR012910">
    <property type="entry name" value="Plug_dom"/>
</dbReference>
<feature type="domain" description="TonB-dependent receptor plug" evidence="12">
    <location>
        <begin position="58"/>
        <end position="173"/>
    </location>
</feature>
<keyword evidence="7 8" id="KW-0998">Cell outer membrane</keyword>
<sequence>MTASSSKLRLSTSSVAIAAFVAAFLPGSLAAQDAVPSSEENAASIVVTGSRIVRDGYEAPTPTTVLGAEEILTNAPNNIADLVNRLPALAGSATPRTNLGQISNGGTGINALNLRNLGPQRTLILLDGKRVPVATINTGLVDVNFMPNLLMERVDIVTGGASAAWGSDAVAGVVNFVLDKDFTGIKGDVQGGITTHGDDENYRIGLAAGTSFGDGRGHFLISGEHAFSAGLDGLPRSWYTGAKRFRNPDYTADNGQPEWLVLENTGFSTIAPGAIVTKGPLRGLYFGENGVPAQLNMGDTVFDPFMTGGDWEYTDFGKGIQDMDPRISRQSLFARLSYQLSDRVEAYSQFSYGRASTSMRSTPQFNFGGITIQRDNAFLPEEIGLRMDELGLTSLDVGSWNADLGGIQTDTRRSQYRYLLGFTGGLDLFGTDWGWDISANRNVSKIFNGSNAAITARYRGGIDSVRDENGVIVCRSTLTNPNDGCVPFNILGTGTVSDAAKNHVLGDNRLRGTLTQDIFTASLDGEPFATWAGPVSVAAGVEHRREKLRSHVDELSLVNSYWAGNYKPINGKYNVTEAFLETVVPLALGESWAEELSINAAIRGTDYSTSGFVTTWKIGANYEPVDGLRLRATRSRDIRAGNFSELYASGQTNTYLISDPFRDNEPVSYFEIRSGNPGLKPEKGDTLNIGVVLQPNFAPGFSASVDFFDIKVKDAVATVGAGTILNECYRGDTTLCGLIKRNAAGLITEIYVSPVNLARRSVRGMDFEAAYSLELSDLSSSLGGNFTLRGLATRYTRAQSDNGVAAPSSSLGANNGGTPKWQYMVQGTYRDDRLTASLTGRGLSSGVYMTNGIECAANCPASTPENPTTNRNRIDGALYLDAFIGFDMSETTELYLAIDNLADKAPPVVGSGPGIGSAPYGSSATYYDLIGRMFRAGVRFNF</sequence>
<evidence type="ECO:0000256" key="10">
    <source>
        <dbReference type="SAM" id="SignalP"/>
    </source>
</evidence>
<dbReference type="Gene3D" id="2.40.170.20">
    <property type="entry name" value="TonB-dependent receptor, beta-barrel domain"/>
    <property type="match status" value="1"/>
</dbReference>
<dbReference type="GO" id="GO:0009279">
    <property type="term" value="C:cell outer membrane"/>
    <property type="evidence" value="ECO:0007669"/>
    <property type="project" value="UniProtKB-SubCell"/>
</dbReference>
<keyword evidence="6 8" id="KW-0472">Membrane</keyword>
<feature type="domain" description="TonB-dependent receptor-like beta-barrel" evidence="11">
    <location>
        <begin position="353"/>
        <end position="901"/>
    </location>
</feature>
<name>A0A0F7KUC6_9SPHN</name>
<dbReference type="PANTHER" id="PTHR47234">
    <property type="match status" value="1"/>
</dbReference>
<evidence type="ECO:0000256" key="4">
    <source>
        <dbReference type="ARBA" id="ARBA00022692"/>
    </source>
</evidence>
<gene>
    <name evidence="13" type="primary">cirA_10</name>
    <name evidence="13" type="ORF">WYH_02186</name>
</gene>
<feature type="signal peptide" evidence="10">
    <location>
        <begin position="1"/>
        <end position="30"/>
    </location>
</feature>
<protein>
    <submittedName>
        <fullName evidence="13">Colicin I receptor</fullName>
    </submittedName>
</protein>
<accession>A0A0F7KUC6</accession>
<evidence type="ECO:0000313" key="14">
    <source>
        <dbReference type="Proteomes" id="UP000034392"/>
    </source>
</evidence>
<dbReference type="STRING" id="1267766.WYH_02186"/>
<dbReference type="InterPro" id="IPR037066">
    <property type="entry name" value="Plug_dom_sf"/>
</dbReference>
<keyword evidence="3 8" id="KW-1134">Transmembrane beta strand</keyword>
<reference evidence="13" key="1">
    <citation type="submission" date="2015-05" db="EMBL/GenBank/DDBJ databases">
        <title>The complete genome of Altererythrobacter atlanticus strain 26DY36.</title>
        <authorList>
            <person name="Wu Y.-H."/>
            <person name="Cheng H."/>
            <person name="Wu X.-W."/>
        </authorList>
    </citation>
    <scope>NUCLEOTIDE SEQUENCE [LARGE SCALE GENOMIC DNA]</scope>
    <source>
        <strain evidence="13">26DY36</strain>
    </source>
</reference>
<comment type="subcellular location">
    <subcellularLocation>
        <location evidence="1 8">Cell outer membrane</location>
        <topology evidence="1 8">Multi-pass membrane protein</topology>
    </subcellularLocation>
</comment>
<evidence type="ECO:0000256" key="8">
    <source>
        <dbReference type="PROSITE-ProRule" id="PRU01360"/>
    </source>
</evidence>
<dbReference type="InterPro" id="IPR000531">
    <property type="entry name" value="Beta-barrel_TonB"/>
</dbReference>
<comment type="similarity">
    <text evidence="8 9">Belongs to the TonB-dependent receptor family.</text>
</comment>
<keyword evidence="2 8" id="KW-0813">Transport</keyword>
<dbReference type="AlphaFoldDB" id="A0A0F7KUC6"/>
<organism evidence="13 14">
    <name type="scientific">Croceibacterium atlanticum</name>
    <dbReference type="NCBI Taxonomy" id="1267766"/>
    <lineage>
        <taxon>Bacteria</taxon>
        <taxon>Pseudomonadati</taxon>
        <taxon>Pseudomonadota</taxon>
        <taxon>Alphaproteobacteria</taxon>
        <taxon>Sphingomonadales</taxon>
        <taxon>Erythrobacteraceae</taxon>
        <taxon>Croceibacterium</taxon>
    </lineage>
</organism>
<dbReference type="Gene3D" id="2.170.130.10">
    <property type="entry name" value="TonB-dependent receptor, plug domain"/>
    <property type="match status" value="1"/>
</dbReference>
<keyword evidence="10" id="KW-0732">Signal</keyword>
<proteinExistence type="inferred from homology"/>
<evidence type="ECO:0000256" key="6">
    <source>
        <dbReference type="ARBA" id="ARBA00023136"/>
    </source>
</evidence>
<evidence type="ECO:0000256" key="1">
    <source>
        <dbReference type="ARBA" id="ARBA00004571"/>
    </source>
</evidence>
<dbReference type="Pfam" id="PF07715">
    <property type="entry name" value="Plug"/>
    <property type="match status" value="1"/>
</dbReference>
<evidence type="ECO:0000256" key="7">
    <source>
        <dbReference type="ARBA" id="ARBA00023237"/>
    </source>
</evidence>
<dbReference type="SUPFAM" id="SSF56935">
    <property type="entry name" value="Porins"/>
    <property type="match status" value="1"/>
</dbReference>
<dbReference type="PATRIC" id="fig|1267766.3.peg.2213"/>
<dbReference type="PANTHER" id="PTHR47234:SF3">
    <property type="entry name" value="SECRETIN_TONB SHORT N-TERMINAL DOMAIN-CONTAINING PROTEIN"/>
    <property type="match status" value="1"/>
</dbReference>
<feature type="chain" id="PRO_5002518397" evidence="10">
    <location>
        <begin position="31"/>
        <end position="942"/>
    </location>
</feature>
<keyword evidence="4 8" id="KW-0812">Transmembrane</keyword>
<dbReference type="EMBL" id="CP011452">
    <property type="protein sequence ID" value="AKH43219.1"/>
    <property type="molecule type" value="Genomic_DNA"/>
</dbReference>
<evidence type="ECO:0000259" key="11">
    <source>
        <dbReference type="Pfam" id="PF00593"/>
    </source>
</evidence>
<dbReference type="RefSeq" id="WP_169780762.1">
    <property type="nucleotide sequence ID" value="NZ_CP011452.2"/>
</dbReference>
<dbReference type="InterPro" id="IPR036942">
    <property type="entry name" value="Beta-barrel_TonB_sf"/>
</dbReference>
<evidence type="ECO:0000313" key="13">
    <source>
        <dbReference type="EMBL" id="AKH43219.1"/>
    </source>
</evidence>
<dbReference type="KEGG" id="aay:WYH_02186"/>
<evidence type="ECO:0000256" key="9">
    <source>
        <dbReference type="RuleBase" id="RU003357"/>
    </source>
</evidence>
<keyword evidence="5 9" id="KW-0798">TonB box</keyword>
<evidence type="ECO:0000256" key="3">
    <source>
        <dbReference type="ARBA" id="ARBA00022452"/>
    </source>
</evidence>
<dbReference type="InterPro" id="IPR039426">
    <property type="entry name" value="TonB-dep_rcpt-like"/>
</dbReference>
<evidence type="ECO:0000256" key="2">
    <source>
        <dbReference type="ARBA" id="ARBA00022448"/>
    </source>
</evidence>
<evidence type="ECO:0000259" key="12">
    <source>
        <dbReference type="Pfam" id="PF07715"/>
    </source>
</evidence>
<dbReference type="PROSITE" id="PS52016">
    <property type="entry name" value="TONB_DEPENDENT_REC_3"/>
    <property type="match status" value="1"/>
</dbReference>
<keyword evidence="13" id="KW-0675">Receptor</keyword>
<evidence type="ECO:0000256" key="5">
    <source>
        <dbReference type="ARBA" id="ARBA00023077"/>
    </source>
</evidence>
<dbReference type="Pfam" id="PF00593">
    <property type="entry name" value="TonB_dep_Rec_b-barrel"/>
    <property type="match status" value="1"/>
</dbReference>
<keyword evidence="14" id="KW-1185">Reference proteome</keyword>